<dbReference type="RefSeq" id="XP_015466621.1">
    <property type="nucleotide sequence ID" value="XM_015612534.1"/>
</dbReference>
<evidence type="ECO:0000256" key="1">
    <source>
        <dbReference type="SAM" id="Phobius"/>
    </source>
</evidence>
<keyword evidence="1" id="KW-1133">Transmembrane helix</keyword>
<keyword evidence="3" id="KW-1185">Reference proteome</keyword>
<protein>
    <submittedName>
        <fullName evidence="2">Uncharacterized protein</fullName>
    </submittedName>
</protein>
<proteinExistence type="predicted"/>
<dbReference type="FunFam" id="3.30.1360.180:FF:000003">
    <property type="entry name" value="Type I phosphodiesterase/nucleotide pyrophosphatase family protein"/>
    <property type="match status" value="1"/>
</dbReference>
<keyword evidence="1" id="KW-0472">Membrane</keyword>
<dbReference type="AlphaFoldDB" id="A0A0V1PW96"/>
<reference evidence="2 3" key="1">
    <citation type="submission" date="2015-11" db="EMBL/GenBank/DDBJ databases">
        <title>The genome of Debaryomyces fabryi.</title>
        <authorList>
            <person name="Tafer H."/>
            <person name="Lopandic K."/>
        </authorList>
    </citation>
    <scope>NUCLEOTIDE SEQUENCE [LARGE SCALE GENOMIC DNA]</scope>
    <source>
        <strain evidence="2 3">CBS 789</strain>
    </source>
</reference>
<comment type="caution">
    <text evidence="2">The sequence shown here is derived from an EMBL/GenBank/DDBJ whole genome shotgun (WGS) entry which is preliminary data.</text>
</comment>
<organism evidence="2 3">
    <name type="scientific">Debaryomyces fabryi</name>
    <dbReference type="NCBI Taxonomy" id="58627"/>
    <lineage>
        <taxon>Eukaryota</taxon>
        <taxon>Fungi</taxon>
        <taxon>Dikarya</taxon>
        <taxon>Ascomycota</taxon>
        <taxon>Saccharomycotina</taxon>
        <taxon>Pichiomycetes</taxon>
        <taxon>Debaryomycetaceae</taxon>
        <taxon>Debaryomyces</taxon>
    </lineage>
</organism>
<dbReference type="InterPro" id="IPR017850">
    <property type="entry name" value="Alkaline_phosphatase_core_sf"/>
</dbReference>
<evidence type="ECO:0000313" key="2">
    <source>
        <dbReference type="EMBL" id="KSA00519.1"/>
    </source>
</evidence>
<dbReference type="GeneID" id="26840714"/>
<dbReference type="PANTHER" id="PTHR10151:SF120">
    <property type="entry name" value="BIS(5'-ADENOSYL)-TRIPHOSPHATASE"/>
    <property type="match status" value="1"/>
</dbReference>
<evidence type="ECO:0000313" key="3">
    <source>
        <dbReference type="Proteomes" id="UP000054251"/>
    </source>
</evidence>
<dbReference type="Proteomes" id="UP000054251">
    <property type="component" value="Unassembled WGS sequence"/>
</dbReference>
<dbReference type="SUPFAM" id="SSF53649">
    <property type="entry name" value="Alkaline phosphatase-like"/>
    <property type="match status" value="1"/>
</dbReference>
<dbReference type="CDD" id="cd16018">
    <property type="entry name" value="Enpp"/>
    <property type="match status" value="1"/>
</dbReference>
<accession>A0A0V1PW96</accession>
<sequence>MLENHGQPHPVDIPVTDLDETDDVIFNQQLHEESSTSRDDYSAESIDNLDYEFVDSFNRKDSLMSRLASYLKPKTNYLRNYEMLSVEDTEIDGVSDRPSIHDDRQGRSLRDYKIDLLYKRIKRTIVMGIMTILILMIIAFCFSRKNKGSFMNSKSNNKRILSNSTHEFYPTTLVISLDGFHPHYINPHLTPTLHEMMLNDYGAPYMIPSFPSSTFPNHWTLVTGLYPSEHGIVGNTFFDPKLDKQFVNTNPKQGGLDPDFWQGGEPIWSTAFKQGVNSAIHMWPGSEVNGVGIGGGPLEVDRYNGSEVLSSKVNRVMNWLDKDEIETRPELILTYVPTIDQFGHKFGINGSDLKSALSYVDDFVDLMQMELKKRNLKDIVNLIIVSDHGMAPTSNNRLLYLDDVIDMKMIEHVDGWPLFGLRPSSEFSTDDIQNEIMKNIENVDPALRDHYSILRTEGMPKEWQFGGKEFDHKFNYRLAPIWIIPDVGYVVTTKKQMEDNNFDYKPKGVHGYNNTELLMRALFLGSGPYFREKLPESLYNNKIKPFPNTEVYNLICDTLDLVPAPNNGTSPKDSISTLLSSSNLLPYDWTDNLQYPDLPFEVEHVVEDATYDLLWKKQSREKPTTISISTNMHPYESLVSEESLLSSMDVVMVPKPTDLFDSEPTQSGEGTSHNLWEEIDDKLEDILDKIGESLQDTIDKVDDWIDDALGNDKSELDVK</sequence>
<dbReference type="PANTHER" id="PTHR10151">
    <property type="entry name" value="ECTONUCLEOTIDE PYROPHOSPHATASE/PHOSPHODIESTERASE"/>
    <property type="match status" value="1"/>
</dbReference>
<keyword evidence="1" id="KW-0812">Transmembrane</keyword>
<dbReference type="Gene3D" id="3.30.1360.180">
    <property type="match status" value="1"/>
</dbReference>
<dbReference type="GO" id="GO:0009141">
    <property type="term" value="P:nucleoside triphosphate metabolic process"/>
    <property type="evidence" value="ECO:0007669"/>
    <property type="project" value="TreeGrafter"/>
</dbReference>
<dbReference type="EMBL" id="LMYN01000084">
    <property type="protein sequence ID" value="KSA00519.1"/>
    <property type="molecule type" value="Genomic_DNA"/>
</dbReference>
<gene>
    <name evidence="2" type="ORF">AC631_03705</name>
</gene>
<dbReference type="GO" id="GO:0017111">
    <property type="term" value="F:ribonucleoside triphosphate phosphatase activity"/>
    <property type="evidence" value="ECO:0007669"/>
    <property type="project" value="TreeGrafter"/>
</dbReference>
<name>A0A0V1PW96_9ASCO</name>
<dbReference type="GO" id="GO:0047429">
    <property type="term" value="F:nucleoside triphosphate diphosphatase activity"/>
    <property type="evidence" value="ECO:0007669"/>
    <property type="project" value="TreeGrafter"/>
</dbReference>
<dbReference type="Pfam" id="PF01663">
    <property type="entry name" value="Phosphodiest"/>
    <property type="match status" value="1"/>
</dbReference>
<dbReference type="Gene3D" id="3.40.720.10">
    <property type="entry name" value="Alkaline Phosphatase, subunit A"/>
    <property type="match status" value="1"/>
</dbReference>
<dbReference type="OrthoDB" id="415411at2759"/>
<dbReference type="InterPro" id="IPR002591">
    <property type="entry name" value="Phosphodiest/P_Trfase"/>
</dbReference>
<feature type="transmembrane region" description="Helical" evidence="1">
    <location>
        <begin position="124"/>
        <end position="142"/>
    </location>
</feature>